<proteinExistence type="predicted"/>
<dbReference type="RefSeq" id="WP_190895790.1">
    <property type="nucleotide sequence ID" value="NZ_AP023439.1"/>
</dbReference>
<protein>
    <submittedName>
        <fullName evidence="1">Uncharacterized protein</fullName>
    </submittedName>
</protein>
<reference evidence="1 2" key="1">
    <citation type="journal article" date="2014" name="Int. J. Syst. Evol. Microbiol.">
        <title>Complete genome sequence of Corynebacterium casei LMG S-19264T (=DSM 44701T), isolated from a smear-ripened cheese.</title>
        <authorList>
            <consortium name="US DOE Joint Genome Institute (JGI-PGF)"/>
            <person name="Walter F."/>
            <person name="Albersmeier A."/>
            <person name="Kalinowski J."/>
            <person name="Ruckert C."/>
        </authorList>
    </citation>
    <scope>NUCLEOTIDE SEQUENCE [LARGE SCALE GENOMIC DNA]</scope>
    <source>
        <strain evidence="1 2">JCM 4255</strain>
    </source>
</reference>
<evidence type="ECO:0000313" key="2">
    <source>
        <dbReference type="Proteomes" id="UP000516373"/>
    </source>
</evidence>
<dbReference type="KEGG" id="stui:GCM10017668_00310"/>
<accession>A0A7G1N566</accession>
<sequence length="85" mass="9267">MLTSADRITRALNSSDYQADFPPESLRDVELFMNEHSDHGIAVADGLLATDLGSRLFALGAYLSETVRHSLGGTWEADDEDLAAR</sequence>
<dbReference type="Proteomes" id="UP000516373">
    <property type="component" value="Chromosome"/>
</dbReference>
<organism evidence="1 2">
    <name type="scientific">Streptomyces tuirus</name>
    <dbReference type="NCBI Taxonomy" id="68278"/>
    <lineage>
        <taxon>Bacteria</taxon>
        <taxon>Bacillati</taxon>
        <taxon>Actinomycetota</taxon>
        <taxon>Actinomycetes</taxon>
        <taxon>Kitasatosporales</taxon>
        <taxon>Streptomycetaceae</taxon>
        <taxon>Streptomyces</taxon>
    </lineage>
</organism>
<dbReference type="EMBL" id="AP023439">
    <property type="protein sequence ID" value="BCL18188.1"/>
    <property type="molecule type" value="Genomic_DNA"/>
</dbReference>
<dbReference type="AlphaFoldDB" id="A0A7G1N566"/>
<gene>
    <name evidence="1" type="ORF">GCM10017668_00310</name>
</gene>
<evidence type="ECO:0000313" key="1">
    <source>
        <dbReference type="EMBL" id="BCL18188.1"/>
    </source>
</evidence>
<name>A0A7G1N566_9ACTN</name>